<feature type="transmembrane region" description="Helical" evidence="6">
    <location>
        <begin position="47"/>
        <end position="68"/>
    </location>
</feature>
<keyword evidence="4 6" id="KW-1133">Transmembrane helix</keyword>
<dbReference type="AlphaFoldDB" id="A0A0U1Q0L7"/>
<feature type="transmembrane region" description="Helical" evidence="6">
    <location>
        <begin position="300"/>
        <end position="321"/>
    </location>
</feature>
<dbReference type="OrthoDB" id="9812189at2"/>
<feature type="domain" description="Major facilitator superfamily (MFS) profile" evidence="7">
    <location>
        <begin position="14"/>
        <end position="388"/>
    </location>
</feature>
<protein>
    <recommendedName>
        <fullName evidence="7">Major facilitator superfamily (MFS) profile domain-containing protein</fullName>
    </recommendedName>
</protein>
<evidence type="ECO:0000256" key="1">
    <source>
        <dbReference type="ARBA" id="ARBA00004651"/>
    </source>
</evidence>
<keyword evidence="2" id="KW-1003">Cell membrane</keyword>
<reference evidence="8 9" key="1">
    <citation type="submission" date="2015-05" db="EMBL/GenBank/DDBJ databases">
        <title>Draft genome sequence of Lampropedia sp. CT6, isolated from the microbial mat of a hot water spring, located at Manikaran, India.</title>
        <authorList>
            <person name="Tripathi C."/>
            <person name="Rani P."/>
            <person name="Mahato N.K."/>
            <person name="Lal R."/>
        </authorList>
    </citation>
    <scope>NUCLEOTIDE SEQUENCE [LARGE SCALE GENOMIC DNA]</scope>
    <source>
        <strain evidence="8 9">CT6</strain>
    </source>
</reference>
<name>A0A0U1Q0L7_9BURK</name>
<feature type="transmembrane region" description="Helical" evidence="6">
    <location>
        <begin position="209"/>
        <end position="232"/>
    </location>
</feature>
<accession>A0A0U1Q0L7</accession>
<comment type="subcellular location">
    <subcellularLocation>
        <location evidence="1">Cell membrane</location>
        <topology evidence="1">Multi-pass membrane protein</topology>
    </subcellularLocation>
</comment>
<feature type="transmembrane region" description="Helical" evidence="6">
    <location>
        <begin position="166"/>
        <end position="188"/>
    </location>
</feature>
<feature type="transmembrane region" description="Helical" evidence="6">
    <location>
        <begin position="364"/>
        <end position="384"/>
    </location>
</feature>
<organism evidence="8 9">
    <name type="scientific">Lampropedia cohaerens</name>
    <dbReference type="NCBI Taxonomy" id="1610491"/>
    <lineage>
        <taxon>Bacteria</taxon>
        <taxon>Pseudomonadati</taxon>
        <taxon>Pseudomonadota</taxon>
        <taxon>Betaproteobacteria</taxon>
        <taxon>Burkholderiales</taxon>
        <taxon>Comamonadaceae</taxon>
        <taxon>Lampropedia</taxon>
    </lineage>
</organism>
<evidence type="ECO:0000256" key="6">
    <source>
        <dbReference type="SAM" id="Phobius"/>
    </source>
</evidence>
<sequence length="398" mass="41972">MNDLSLSVQARWLGVLALSAAAFIFNTTEFVPVGLLTGIAASFDMRVAQVGLMLTIYAWLVALASLPLMLATRAVERRRLLAWVFVLFALSHVVCAVAPNFAVLVAGRLGIACAHAVFWSITASLVVRIAPAGRKGQALGMLATGTSLAMVLGIPFGRMIGEQLGWRMTFAMIGAAAVLILLVLLRLLPRLPSLHSGDLRSLPQLLRRPALLSIYGLTIVGVTAHFTAYSYLEPFILGIARQDAHMVTVVLLLFGGAGLLGSMVFGWLGLRHPNAFTMGALGTLTVCLLLLWPVALHPLWLLVLAVVWGAVFVCFALAMQARTLGLASDASDVAMALYSGLFNVGIGAGALLGSRVGDGVGLQYVGLVGALFALLALAASLWALRRYRAGFSAGALQG</sequence>
<keyword evidence="3 6" id="KW-0812">Transmembrane</keyword>
<feature type="transmembrane region" description="Helical" evidence="6">
    <location>
        <begin position="12"/>
        <end position="41"/>
    </location>
</feature>
<dbReference type="InterPro" id="IPR050189">
    <property type="entry name" value="MFS_Efflux_Transporters"/>
</dbReference>
<dbReference type="InterPro" id="IPR036259">
    <property type="entry name" value="MFS_trans_sf"/>
</dbReference>
<evidence type="ECO:0000256" key="3">
    <source>
        <dbReference type="ARBA" id="ARBA00022692"/>
    </source>
</evidence>
<dbReference type="InterPro" id="IPR020846">
    <property type="entry name" value="MFS_dom"/>
</dbReference>
<dbReference type="CDD" id="cd17324">
    <property type="entry name" value="MFS_NepI_like"/>
    <property type="match status" value="1"/>
</dbReference>
<dbReference type="EMBL" id="LBNQ01000020">
    <property type="protein sequence ID" value="KKW68300.1"/>
    <property type="molecule type" value="Genomic_DNA"/>
</dbReference>
<dbReference type="PANTHER" id="PTHR43124:SF4">
    <property type="entry name" value="SUGAR EFFLUX TRANSPORTER"/>
    <property type="match status" value="1"/>
</dbReference>
<dbReference type="PANTHER" id="PTHR43124">
    <property type="entry name" value="PURINE EFFLUX PUMP PBUE"/>
    <property type="match status" value="1"/>
</dbReference>
<evidence type="ECO:0000313" key="9">
    <source>
        <dbReference type="Proteomes" id="UP000050580"/>
    </source>
</evidence>
<evidence type="ECO:0000313" key="8">
    <source>
        <dbReference type="EMBL" id="KKW68300.1"/>
    </source>
</evidence>
<dbReference type="Proteomes" id="UP000050580">
    <property type="component" value="Unassembled WGS sequence"/>
</dbReference>
<feature type="transmembrane region" description="Helical" evidence="6">
    <location>
        <begin position="275"/>
        <end position="294"/>
    </location>
</feature>
<dbReference type="SUPFAM" id="SSF103473">
    <property type="entry name" value="MFS general substrate transporter"/>
    <property type="match status" value="1"/>
</dbReference>
<gene>
    <name evidence="8" type="ORF">AAV94_05660</name>
</gene>
<feature type="transmembrane region" description="Helical" evidence="6">
    <location>
        <begin position="333"/>
        <end position="352"/>
    </location>
</feature>
<dbReference type="PATRIC" id="fig|1610491.3.peg.1204"/>
<dbReference type="Pfam" id="PF07690">
    <property type="entry name" value="MFS_1"/>
    <property type="match status" value="1"/>
</dbReference>
<dbReference type="InterPro" id="IPR011701">
    <property type="entry name" value="MFS"/>
</dbReference>
<comment type="caution">
    <text evidence="8">The sequence shown here is derived from an EMBL/GenBank/DDBJ whole genome shotgun (WGS) entry which is preliminary data.</text>
</comment>
<dbReference type="NCBIfam" id="NF002921">
    <property type="entry name" value="PRK03545.1"/>
    <property type="match status" value="1"/>
</dbReference>
<evidence type="ECO:0000259" key="7">
    <source>
        <dbReference type="PROSITE" id="PS50850"/>
    </source>
</evidence>
<dbReference type="GO" id="GO:0005886">
    <property type="term" value="C:plasma membrane"/>
    <property type="evidence" value="ECO:0007669"/>
    <property type="project" value="UniProtKB-SubCell"/>
</dbReference>
<dbReference type="RefSeq" id="WP_046741358.1">
    <property type="nucleotide sequence ID" value="NZ_LBNQ01000020.1"/>
</dbReference>
<feature type="transmembrane region" description="Helical" evidence="6">
    <location>
        <begin position="139"/>
        <end position="160"/>
    </location>
</feature>
<evidence type="ECO:0000256" key="5">
    <source>
        <dbReference type="ARBA" id="ARBA00023136"/>
    </source>
</evidence>
<feature type="transmembrane region" description="Helical" evidence="6">
    <location>
        <begin position="80"/>
        <end position="103"/>
    </location>
</feature>
<keyword evidence="9" id="KW-1185">Reference proteome</keyword>
<dbReference type="Gene3D" id="1.20.1250.20">
    <property type="entry name" value="MFS general substrate transporter like domains"/>
    <property type="match status" value="1"/>
</dbReference>
<evidence type="ECO:0000256" key="2">
    <source>
        <dbReference type="ARBA" id="ARBA00022475"/>
    </source>
</evidence>
<feature type="transmembrane region" description="Helical" evidence="6">
    <location>
        <begin position="244"/>
        <end position="268"/>
    </location>
</feature>
<evidence type="ECO:0000256" key="4">
    <source>
        <dbReference type="ARBA" id="ARBA00022989"/>
    </source>
</evidence>
<keyword evidence="5 6" id="KW-0472">Membrane</keyword>
<dbReference type="PROSITE" id="PS50850">
    <property type="entry name" value="MFS"/>
    <property type="match status" value="1"/>
</dbReference>
<feature type="transmembrane region" description="Helical" evidence="6">
    <location>
        <begin position="109"/>
        <end position="127"/>
    </location>
</feature>
<proteinExistence type="predicted"/>
<dbReference type="GO" id="GO:0022857">
    <property type="term" value="F:transmembrane transporter activity"/>
    <property type="evidence" value="ECO:0007669"/>
    <property type="project" value="InterPro"/>
</dbReference>